<dbReference type="GO" id="GO:0012505">
    <property type="term" value="C:endomembrane system"/>
    <property type="evidence" value="ECO:0007669"/>
    <property type="project" value="TreeGrafter"/>
</dbReference>
<evidence type="ECO:0000313" key="3">
    <source>
        <dbReference type="EMBL" id="SVD44887.1"/>
    </source>
</evidence>
<dbReference type="EMBL" id="UINC01151342">
    <property type="protein sequence ID" value="SVD44887.1"/>
    <property type="molecule type" value="Genomic_DNA"/>
</dbReference>
<dbReference type="InterPro" id="IPR052739">
    <property type="entry name" value="FAAH2"/>
</dbReference>
<reference evidence="3" key="1">
    <citation type="submission" date="2018-05" db="EMBL/GenBank/DDBJ databases">
        <authorList>
            <person name="Lanie J.A."/>
            <person name="Ng W.-L."/>
            <person name="Kazmierczak K.M."/>
            <person name="Andrzejewski T.M."/>
            <person name="Davidsen T.M."/>
            <person name="Wayne K.J."/>
            <person name="Tettelin H."/>
            <person name="Glass J.I."/>
            <person name="Rusch D."/>
            <person name="Podicherti R."/>
            <person name="Tsui H.-C.T."/>
            <person name="Winkler M.E."/>
        </authorList>
    </citation>
    <scope>NUCLEOTIDE SEQUENCE</scope>
</reference>
<evidence type="ECO:0000259" key="2">
    <source>
        <dbReference type="Pfam" id="PF01425"/>
    </source>
</evidence>
<evidence type="ECO:0000256" key="1">
    <source>
        <dbReference type="SAM" id="MobiDB-lite"/>
    </source>
</evidence>
<dbReference type="SUPFAM" id="SSF75304">
    <property type="entry name" value="Amidase signature (AS) enzymes"/>
    <property type="match status" value="1"/>
</dbReference>
<feature type="non-terminal residue" evidence="3">
    <location>
        <position position="1"/>
    </location>
</feature>
<feature type="non-terminal residue" evidence="3">
    <location>
        <position position="170"/>
    </location>
</feature>
<dbReference type="PANTHER" id="PTHR43372:SF4">
    <property type="entry name" value="FATTY-ACID AMIDE HYDROLASE 2"/>
    <property type="match status" value="1"/>
</dbReference>
<sequence>VAEDLWKRTANDLAQMIAAGVVSSLEVVDSHLERIGEVNGWLNAITRVLAEEARAGAIKADAAVSAGDRVGPLHGVPCTVKENVDVSGTPTTQGLPAFAELVAPTDAPLVERLRGAGAILIGRTNLPELGLRISTDNPLHGLTRNPWHPGRTAGGSSGGEGSAIASGMSA</sequence>
<name>A0A382VEH9_9ZZZZ</name>
<proteinExistence type="predicted"/>
<feature type="domain" description="Amidase" evidence="2">
    <location>
        <begin position="26"/>
        <end position="169"/>
    </location>
</feature>
<organism evidence="3">
    <name type="scientific">marine metagenome</name>
    <dbReference type="NCBI Taxonomy" id="408172"/>
    <lineage>
        <taxon>unclassified sequences</taxon>
        <taxon>metagenomes</taxon>
        <taxon>ecological metagenomes</taxon>
    </lineage>
</organism>
<feature type="region of interest" description="Disordered" evidence="1">
    <location>
        <begin position="142"/>
        <end position="170"/>
    </location>
</feature>
<feature type="compositionally biased region" description="Gly residues" evidence="1">
    <location>
        <begin position="152"/>
        <end position="161"/>
    </location>
</feature>
<dbReference type="Gene3D" id="3.90.1300.10">
    <property type="entry name" value="Amidase signature (AS) domain"/>
    <property type="match status" value="1"/>
</dbReference>
<dbReference type="Pfam" id="PF01425">
    <property type="entry name" value="Amidase"/>
    <property type="match status" value="1"/>
</dbReference>
<accession>A0A382VEH9</accession>
<dbReference type="InterPro" id="IPR023631">
    <property type="entry name" value="Amidase_dom"/>
</dbReference>
<dbReference type="AlphaFoldDB" id="A0A382VEH9"/>
<dbReference type="PANTHER" id="PTHR43372">
    <property type="entry name" value="FATTY-ACID AMIDE HYDROLASE"/>
    <property type="match status" value="1"/>
</dbReference>
<protein>
    <recommendedName>
        <fullName evidence="2">Amidase domain-containing protein</fullName>
    </recommendedName>
</protein>
<gene>
    <name evidence="3" type="ORF">METZ01_LOCUS397741</name>
</gene>
<dbReference type="InterPro" id="IPR036928">
    <property type="entry name" value="AS_sf"/>
</dbReference>